<accession>A0AAV8YS26</accession>
<name>A0AAV8YS26_9CUCU</name>
<dbReference type="EMBL" id="JAPWTK010000056">
    <property type="protein sequence ID" value="KAJ8953467.1"/>
    <property type="molecule type" value="Genomic_DNA"/>
</dbReference>
<proteinExistence type="predicted"/>
<keyword evidence="3" id="KW-1185">Reference proteome</keyword>
<evidence type="ECO:0000259" key="1">
    <source>
        <dbReference type="Pfam" id="PF09588"/>
    </source>
</evidence>
<dbReference type="PANTHER" id="PTHR39953:SF1">
    <property type="entry name" value="RE54151P"/>
    <property type="match status" value="1"/>
</dbReference>
<organism evidence="2 3">
    <name type="scientific">Aromia moschata</name>
    <dbReference type="NCBI Taxonomy" id="1265417"/>
    <lineage>
        <taxon>Eukaryota</taxon>
        <taxon>Metazoa</taxon>
        <taxon>Ecdysozoa</taxon>
        <taxon>Arthropoda</taxon>
        <taxon>Hexapoda</taxon>
        <taxon>Insecta</taxon>
        <taxon>Pterygota</taxon>
        <taxon>Neoptera</taxon>
        <taxon>Endopterygota</taxon>
        <taxon>Coleoptera</taxon>
        <taxon>Polyphaga</taxon>
        <taxon>Cucujiformia</taxon>
        <taxon>Chrysomeloidea</taxon>
        <taxon>Cerambycidae</taxon>
        <taxon>Cerambycinae</taxon>
        <taxon>Callichromatini</taxon>
        <taxon>Aromia</taxon>
    </lineage>
</organism>
<sequence length="122" mass="13620">MNPHMCSEASVKTKEQPNCSFWFELRYARTTASKIYNAAHCKKSDGTLVDQILGVSKFKGTEAMKRGKNLEKYVIKSLEKTLRINISHTGLLLNPKHPIFGASPDETLGGVINIQPLEARKC</sequence>
<protein>
    <recommendedName>
        <fullName evidence="1">YqaJ viral recombinase domain-containing protein</fullName>
    </recommendedName>
</protein>
<dbReference type="SUPFAM" id="SSF52980">
    <property type="entry name" value="Restriction endonuclease-like"/>
    <property type="match status" value="1"/>
</dbReference>
<dbReference type="InterPro" id="IPR011335">
    <property type="entry name" value="Restrct_endonuc-II-like"/>
</dbReference>
<dbReference type="Proteomes" id="UP001162162">
    <property type="component" value="Unassembled WGS sequence"/>
</dbReference>
<evidence type="ECO:0000313" key="2">
    <source>
        <dbReference type="EMBL" id="KAJ8953467.1"/>
    </source>
</evidence>
<gene>
    <name evidence="2" type="ORF">NQ318_023586</name>
</gene>
<dbReference type="InterPro" id="IPR011604">
    <property type="entry name" value="PDDEXK-like_dom_sf"/>
</dbReference>
<dbReference type="PANTHER" id="PTHR39953">
    <property type="entry name" value="RE54151P"/>
    <property type="match status" value="1"/>
</dbReference>
<evidence type="ECO:0000313" key="3">
    <source>
        <dbReference type="Proteomes" id="UP001162162"/>
    </source>
</evidence>
<comment type="caution">
    <text evidence="2">The sequence shown here is derived from an EMBL/GenBank/DDBJ whole genome shotgun (WGS) entry which is preliminary data.</text>
</comment>
<dbReference type="Gene3D" id="3.90.320.10">
    <property type="match status" value="1"/>
</dbReference>
<dbReference type="Pfam" id="PF09588">
    <property type="entry name" value="YqaJ"/>
    <property type="match status" value="1"/>
</dbReference>
<dbReference type="AlphaFoldDB" id="A0AAV8YS26"/>
<dbReference type="InterPro" id="IPR019080">
    <property type="entry name" value="YqaJ_viral_recombinase"/>
</dbReference>
<reference evidence="2" key="1">
    <citation type="journal article" date="2023" name="Insect Mol. Biol.">
        <title>Genome sequencing provides insights into the evolution of gene families encoding plant cell wall-degrading enzymes in longhorned beetles.</title>
        <authorList>
            <person name="Shin N.R."/>
            <person name="Okamura Y."/>
            <person name="Kirsch R."/>
            <person name="Pauchet Y."/>
        </authorList>
    </citation>
    <scope>NUCLEOTIDE SEQUENCE</scope>
    <source>
        <strain evidence="2">AMC_N1</strain>
    </source>
</reference>
<feature type="domain" description="YqaJ viral recombinase" evidence="1">
    <location>
        <begin position="22"/>
        <end position="119"/>
    </location>
</feature>
<dbReference type="GO" id="GO:0006281">
    <property type="term" value="P:DNA repair"/>
    <property type="evidence" value="ECO:0007669"/>
    <property type="project" value="UniProtKB-ARBA"/>
</dbReference>